<feature type="domain" description="Protein kinase" evidence="1">
    <location>
        <begin position="19"/>
        <end position="234"/>
    </location>
</feature>
<evidence type="ECO:0000313" key="2">
    <source>
        <dbReference type="EMBL" id="ODM21102.1"/>
    </source>
</evidence>
<dbReference type="PROSITE" id="PS50011">
    <property type="entry name" value="PROTEIN_KINASE_DOM"/>
    <property type="match status" value="1"/>
</dbReference>
<dbReference type="GO" id="GO:0005524">
    <property type="term" value="F:ATP binding"/>
    <property type="evidence" value="ECO:0007669"/>
    <property type="project" value="InterPro"/>
</dbReference>
<dbReference type="GO" id="GO:0004672">
    <property type="term" value="F:protein kinase activity"/>
    <property type="evidence" value="ECO:0007669"/>
    <property type="project" value="InterPro"/>
</dbReference>
<protein>
    <recommendedName>
        <fullName evidence="1">Protein kinase domain-containing protein</fullName>
    </recommendedName>
</protein>
<dbReference type="Proteomes" id="UP000094569">
    <property type="component" value="Unassembled WGS sequence"/>
</dbReference>
<dbReference type="InterPro" id="IPR052396">
    <property type="entry name" value="Meiotic_Drive_Suppr_Kinase"/>
</dbReference>
<organism evidence="2 3">
    <name type="scientific">Aspergillus cristatus</name>
    <name type="common">Chinese Fuzhuan brick tea-fermentation fungus</name>
    <name type="synonym">Eurotium cristatum</name>
    <dbReference type="NCBI Taxonomy" id="573508"/>
    <lineage>
        <taxon>Eukaryota</taxon>
        <taxon>Fungi</taxon>
        <taxon>Dikarya</taxon>
        <taxon>Ascomycota</taxon>
        <taxon>Pezizomycotina</taxon>
        <taxon>Eurotiomycetes</taxon>
        <taxon>Eurotiomycetidae</taxon>
        <taxon>Eurotiales</taxon>
        <taxon>Aspergillaceae</taxon>
        <taxon>Aspergillus</taxon>
        <taxon>Aspergillus subgen. Aspergillus</taxon>
    </lineage>
</organism>
<dbReference type="STRING" id="573508.A0A1E3BJE8"/>
<dbReference type="AlphaFoldDB" id="A0A1E3BJE8"/>
<comment type="caution">
    <text evidence="2">The sequence shown here is derived from an EMBL/GenBank/DDBJ whole genome shotgun (WGS) entry which is preliminary data.</text>
</comment>
<dbReference type="InterPro" id="IPR011009">
    <property type="entry name" value="Kinase-like_dom_sf"/>
</dbReference>
<proteinExistence type="predicted"/>
<name>A0A1E3BJE8_ASPCR</name>
<sequence length="234" mass="27049">MASQLPMADWITEVKPDDVIFFQKLQESANSAVFKVAVHGRICVMKVYHDRGPSDYDPSDLEVNLFVCESTAYRRMKANGLCEQGVVPDFYGTITKIQPTLWPSLHMFCGDNLPPNAILIEYIPNMKSINLSNFSKDYLDKFRQVLDDIHQAGVLHGDAKPRNMMISQGKQDRVLWIDFDSAQTFSEGCLSQRQERWVQEENELVDYFIEALAQDFKEGRINRTASYYYEYFVE</sequence>
<evidence type="ECO:0000313" key="3">
    <source>
        <dbReference type="Proteomes" id="UP000094569"/>
    </source>
</evidence>
<gene>
    <name evidence="2" type="ORF">SI65_04155</name>
</gene>
<dbReference type="PANTHER" id="PTHR37171:SF1">
    <property type="entry name" value="SERINE_THREONINE-PROTEIN KINASE YRZF-RELATED"/>
    <property type="match status" value="1"/>
</dbReference>
<keyword evidence="3" id="KW-1185">Reference proteome</keyword>
<dbReference type="InterPro" id="IPR000719">
    <property type="entry name" value="Prot_kinase_dom"/>
</dbReference>
<dbReference type="PANTHER" id="PTHR37171">
    <property type="entry name" value="SERINE/THREONINE-PROTEIN KINASE YRZF-RELATED"/>
    <property type="match status" value="1"/>
</dbReference>
<dbReference type="VEuPathDB" id="FungiDB:SI65_04155"/>
<accession>A0A1E3BJE8</accession>
<dbReference type="Gene3D" id="1.10.510.10">
    <property type="entry name" value="Transferase(Phosphotransferase) domain 1"/>
    <property type="match status" value="1"/>
</dbReference>
<evidence type="ECO:0000259" key="1">
    <source>
        <dbReference type="PROSITE" id="PS50011"/>
    </source>
</evidence>
<dbReference type="OrthoDB" id="4185642at2759"/>
<dbReference type="EMBL" id="JXNT01000003">
    <property type="protein sequence ID" value="ODM21102.1"/>
    <property type="molecule type" value="Genomic_DNA"/>
</dbReference>
<reference evidence="2 3" key="1">
    <citation type="journal article" date="2016" name="BMC Genomics">
        <title>Comparative genomic and transcriptomic analyses of the Fuzhuan brick tea-fermentation fungus Aspergillus cristatus.</title>
        <authorList>
            <person name="Ge Y."/>
            <person name="Wang Y."/>
            <person name="Liu Y."/>
            <person name="Tan Y."/>
            <person name="Ren X."/>
            <person name="Zhang X."/>
            <person name="Hyde K.D."/>
            <person name="Liu Y."/>
            <person name="Liu Z."/>
        </authorList>
    </citation>
    <scope>NUCLEOTIDE SEQUENCE [LARGE SCALE GENOMIC DNA]</scope>
    <source>
        <strain evidence="2 3">GZAAS20.1005</strain>
    </source>
</reference>
<dbReference type="SUPFAM" id="SSF56112">
    <property type="entry name" value="Protein kinase-like (PK-like)"/>
    <property type="match status" value="1"/>
</dbReference>